<dbReference type="InterPro" id="IPR003220">
    <property type="entry name" value="InsA_N_dom_Znf"/>
</dbReference>
<evidence type="ECO:0000313" key="5">
    <source>
        <dbReference type="Proteomes" id="UP000224974"/>
    </source>
</evidence>
<reference evidence="3" key="2">
    <citation type="submission" date="2017-09" db="EMBL/GenBank/DDBJ databases">
        <title>FDA dAtabase for Regulatory Grade micrObial Sequences (FDA-ARGOS): Supporting development and validation of Infectious Disease Dx tests.</title>
        <authorList>
            <person name="Minogue T."/>
            <person name="Wolcott M."/>
            <person name="Wasieloski L."/>
            <person name="Aguilar W."/>
            <person name="Moore D."/>
            <person name="Tallon L.J."/>
            <person name="Sadzewicz L."/>
            <person name="Ott S."/>
            <person name="Zhao X."/>
            <person name="Nagaraj S."/>
            <person name="Vavikolanu K."/>
            <person name="Aluvathingal J."/>
            <person name="Nadendla S."/>
            <person name="Sichtig H."/>
        </authorList>
    </citation>
    <scope>NUCLEOTIDE SEQUENCE</scope>
    <source>
        <strain evidence="3">FDAARGOS_387</strain>
    </source>
</reference>
<accession>A0A2C6CZV9</accession>
<evidence type="ECO:0000313" key="3">
    <source>
        <dbReference type="EMBL" id="PHI32229.1"/>
    </source>
</evidence>
<reference evidence="4 6" key="3">
    <citation type="submission" date="2019-03" db="EMBL/GenBank/DDBJ databases">
        <authorList>
            <consortium name="Pathogen Informatics"/>
        </authorList>
    </citation>
    <scope>NUCLEOTIDE SEQUENCE [LARGE SCALE GENOMIC DNA]</scope>
    <source>
        <strain evidence="4 6">NCTC12282</strain>
    </source>
</reference>
<dbReference type="EMBL" id="CAADJA010000002">
    <property type="protein sequence ID" value="VFS46942.1"/>
    <property type="molecule type" value="Genomic_DNA"/>
</dbReference>
<dbReference type="GO" id="GO:0006313">
    <property type="term" value="P:DNA transposition"/>
    <property type="evidence" value="ECO:0007669"/>
    <property type="project" value="InterPro"/>
</dbReference>
<dbReference type="RefSeq" id="WP_029096179.1">
    <property type="nucleotide sequence ID" value="NZ_CAADJA010000002.1"/>
</dbReference>
<reference evidence="5" key="1">
    <citation type="submission" date="2017-09" db="EMBL/GenBank/DDBJ databases">
        <title>FDA dAtabase for Regulatory Grade micrObial Sequences (FDA-ARGOS): Supporting development and validation of Infectious Disease Dx tests.</title>
        <authorList>
            <person name="Minogue T."/>
            <person name="Wolcott M."/>
            <person name="Wasieloski L."/>
            <person name="Aguilar W."/>
            <person name="Moore D."/>
            <person name="Tallon L."/>
            <person name="Sadzewicz L."/>
            <person name="Ott S."/>
            <person name="Zhao X."/>
            <person name="Nagaraj S."/>
            <person name="Vavikolanu K."/>
            <person name="Aluvathingal J."/>
            <person name="Nadendla S."/>
            <person name="Sichtig H."/>
        </authorList>
    </citation>
    <scope>NUCLEOTIDE SEQUENCE [LARGE SCALE GENOMIC DNA]</scope>
    <source>
        <strain evidence="5">FDAARGOS_387</strain>
    </source>
</reference>
<dbReference type="EMBL" id="PDDX01000001">
    <property type="protein sequence ID" value="PHI32229.1"/>
    <property type="molecule type" value="Genomic_DNA"/>
</dbReference>
<dbReference type="Pfam" id="PF03811">
    <property type="entry name" value="Zn_ribbon_InsA"/>
    <property type="match status" value="1"/>
</dbReference>
<evidence type="ECO:0000313" key="4">
    <source>
        <dbReference type="EMBL" id="VFS46942.1"/>
    </source>
</evidence>
<dbReference type="Proteomes" id="UP000224974">
    <property type="component" value="Unassembled WGS sequence"/>
</dbReference>
<dbReference type="Proteomes" id="UP000373449">
    <property type="component" value="Unassembled WGS sequence"/>
</dbReference>
<evidence type="ECO:0000313" key="2">
    <source>
        <dbReference type="EMBL" id="PHI28837.1"/>
    </source>
</evidence>
<name>A0A2C6CZV9_9GAMM</name>
<keyword evidence="5" id="KW-1185">Reference proteome</keyword>
<dbReference type="STRING" id="1111728.GCA_000427805_05003"/>
<dbReference type="EMBL" id="PDDX01000001">
    <property type="protein sequence ID" value="PHI28837.1"/>
    <property type="molecule type" value="Genomic_DNA"/>
</dbReference>
<evidence type="ECO:0000313" key="6">
    <source>
        <dbReference type="Proteomes" id="UP000373449"/>
    </source>
</evidence>
<sequence length="61" mass="7066">MLDTHKTNPTCPSCHKAANVRKHGKARSGLPRYFCNHCQKAFQNQYIYIAYQRQSADIPTR</sequence>
<evidence type="ECO:0000259" key="1">
    <source>
        <dbReference type="Pfam" id="PF03811"/>
    </source>
</evidence>
<protein>
    <submittedName>
        <fullName evidence="4">Transposase and inactivated derivatives</fullName>
    </submittedName>
</protein>
<organism evidence="3 5">
    <name type="scientific">Budvicia aquatica</name>
    <dbReference type="NCBI Taxonomy" id="82979"/>
    <lineage>
        <taxon>Bacteria</taxon>
        <taxon>Pseudomonadati</taxon>
        <taxon>Pseudomonadota</taxon>
        <taxon>Gammaproteobacteria</taxon>
        <taxon>Enterobacterales</taxon>
        <taxon>Budviciaceae</taxon>
        <taxon>Budvicia</taxon>
    </lineage>
</organism>
<feature type="domain" description="InsA N-terminal zinc ribbon" evidence="1">
    <location>
        <begin position="10"/>
        <end position="39"/>
    </location>
</feature>
<proteinExistence type="predicted"/>
<dbReference type="AlphaFoldDB" id="A0A2C6CZV9"/>
<gene>
    <name evidence="2" type="ORF">CRN84_05685</name>
    <name evidence="3" type="ORF">CRN84_24375</name>
    <name evidence="4" type="ORF">NCTC12282_01872</name>
</gene>